<organism evidence="10 11">
    <name type="scientific">Falsibacillus albus</name>
    <dbReference type="NCBI Taxonomy" id="2478915"/>
    <lineage>
        <taxon>Bacteria</taxon>
        <taxon>Bacillati</taxon>
        <taxon>Bacillota</taxon>
        <taxon>Bacilli</taxon>
        <taxon>Bacillales</taxon>
        <taxon>Bacillaceae</taxon>
        <taxon>Falsibacillus</taxon>
    </lineage>
</organism>
<dbReference type="EMBL" id="RCVZ01000013">
    <property type="protein sequence ID" value="RLQ93685.1"/>
    <property type="molecule type" value="Genomic_DNA"/>
</dbReference>
<dbReference type="GO" id="GO:0004252">
    <property type="term" value="F:serine-type endopeptidase activity"/>
    <property type="evidence" value="ECO:0007669"/>
    <property type="project" value="InterPro"/>
</dbReference>
<evidence type="ECO:0000256" key="3">
    <source>
        <dbReference type="ARBA" id="ARBA00022723"/>
    </source>
</evidence>
<proteinExistence type="predicted"/>
<dbReference type="InterPro" id="IPR015366">
    <property type="entry name" value="S53_propep"/>
</dbReference>
<accession>A0A3L7JTT2</accession>
<evidence type="ECO:0000313" key="10">
    <source>
        <dbReference type="EMBL" id="RLQ93685.1"/>
    </source>
</evidence>
<keyword evidence="3" id="KW-0479">Metal-binding</keyword>
<dbReference type="Gene3D" id="2.60.120.260">
    <property type="entry name" value="Galactose-binding domain-like"/>
    <property type="match status" value="1"/>
</dbReference>
<dbReference type="Pfam" id="PF09286">
    <property type="entry name" value="Pro-kuma_activ"/>
    <property type="match status" value="1"/>
</dbReference>
<feature type="compositionally biased region" description="Polar residues" evidence="8">
    <location>
        <begin position="625"/>
        <end position="634"/>
    </location>
</feature>
<dbReference type="SUPFAM" id="SSF49899">
    <property type="entry name" value="Concanavalin A-like lectins/glucanases"/>
    <property type="match status" value="1"/>
</dbReference>
<dbReference type="Gene3D" id="3.40.50.200">
    <property type="entry name" value="Peptidase S8/S53 domain"/>
    <property type="match status" value="1"/>
</dbReference>
<comment type="cofactor">
    <cofactor evidence="1">
        <name>Ca(2+)</name>
        <dbReference type="ChEBI" id="CHEBI:29108"/>
    </cofactor>
</comment>
<dbReference type="Proteomes" id="UP000276770">
    <property type="component" value="Unassembled WGS sequence"/>
</dbReference>
<reference evidence="10 11" key="1">
    <citation type="submission" date="2018-10" db="EMBL/GenBank/DDBJ databases">
        <title>Falsibacillus sp. genome draft.</title>
        <authorList>
            <person name="Shi S."/>
        </authorList>
    </citation>
    <scope>NUCLEOTIDE SEQUENCE [LARGE SCALE GENOMIC DNA]</scope>
    <source>
        <strain evidence="10 11">GY 10110</strain>
    </source>
</reference>
<evidence type="ECO:0000256" key="2">
    <source>
        <dbReference type="ARBA" id="ARBA00022670"/>
    </source>
</evidence>
<dbReference type="CDD" id="cd11377">
    <property type="entry name" value="Pro-peptidase_S53"/>
    <property type="match status" value="1"/>
</dbReference>
<gene>
    <name evidence="10" type="ORF">D9X91_17035</name>
</gene>
<protein>
    <submittedName>
        <fullName evidence="10">Peptidase S53</fullName>
    </submittedName>
</protein>
<dbReference type="InterPro" id="IPR023828">
    <property type="entry name" value="Peptidase_S8_Ser-AS"/>
</dbReference>
<evidence type="ECO:0000256" key="8">
    <source>
        <dbReference type="SAM" id="MobiDB-lite"/>
    </source>
</evidence>
<evidence type="ECO:0000313" key="11">
    <source>
        <dbReference type="Proteomes" id="UP000276770"/>
    </source>
</evidence>
<dbReference type="CDD" id="cd04056">
    <property type="entry name" value="Peptidases_S53"/>
    <property type="match status" value="1"/>
</dbReference>
<comment type="caution">
    <text evidence="10">The sequence shown here is derived from an EMBL/GenBank/DDBJ whole genome shotgun (WGS) entry which is preliminary data.</text>
</comment>
<dbReference type="GO" id="GO:0008240">
    <property type="term" value="F:tripeptidyl-peptidase activity"/>
    <property type="evidence" value="ECO:0007669"/>
    <property type="project" value="TreeGrafter"/>
</dbReference>
<dbReference type="AlphaFoldDB" id="A0A3L7JTT2"/>
<dbReference type="PANTHER" id="PTHR14218">
    <property type="entry name" value="PROTEASE S8 TRIPEPTIDYL PEPTIDASE I CLN2"/>
    <property type="match status" value="1"/>
</dbReference>
<keyword evidence="4" id="KW-0378">Hydrolase</keyword>
<evidence type="ECO:0000256" key="1">
    <source>
        <dbReference type="ARBA" id="ARBA00001913"/>
    </source>
</evidence>
<name>A0A3L7JTT2_9BACI</name>
<dbReference type="InterPro" id="IPR030400">
    <property type="entry name" value="Sedolisin_dom"/>
</dbReference>
<evidence type="ECO:0000256" key="6">
    <source>
        <dbReference type="ARBA" id="ARBA00022837"/>
    </source>
</evidence>
<dbReference type="PROSITE" id="PS51695">
    <property type="entry name" value="SEDOLISIN"/>
    <property type="match status" value="1"/>
</dbReference>
<dbReference type="SMART" id="SM00944">
    <property type="entry name" value="Pro-kuma_activ"/>
    <property type="match status" value="1"/>
</dbReference>
<evidence type="ECO:0000256" key="7">
    <source>
        <dbReference type="ARBA" id="ARBA00023145"/>
    </source>
</evidence>
<sequence length="762" mass="80414">MIIGQNCSLELVPGCFHGYRTFMLGNWRGERMKKSKLLMTTVASVLSLSLFTAGGSATHAAGSKHFQLGKGAPYSAKHGKFLNHSDRNKKTSLTVALNLRNSDQLDQFIASVNDPTSPNYKHFLTTEEFKAQYGPTDESVEKVKSFLKKQGFKVQGVSSNNAFITVSGKIGQMEDAFGVKINDYKNDKGQTYFSNEDAPEIPAEFAGIIADVEGLNNEPQFTHPNIRKPFKLDTHKTGAVDPHAGSGPAGGYTPDELKNAYNVTPLASAGYDGSGQKVAVMELDGYKASNISTYDSHYGLGSPTPTNVYVDGYNGAAGQGQVEVELDIEVINAIAPKAQVMVYEGPNTGQGLIDTYQKIATDNQAKSVSVSWGISELQAGSSLMNSLHTVFSQLAAQGQSVFAASGDNGAYDAGDSKLAVDSPANDPYVTGVGGTHLTLSGSSYGSESIWANSSNKTGGGGGLSTVYSMPSYQSGPGVQNSYSNGKRQVPDVSADADPATGYSIYSSGSWTVVGGTSAAAPLWAGIAALNNQYAAANGKGNLGQANPTLYRMFNTTQTYPAYHDITSGNNLYYPATSGYDMASGIGTPNAYNLIRDINGSSGSGGGGTGNPTEVITNGGFESGQAPWSESSSGGYQLVDTSKPHAGSYSAYLNGYNNSTDLIYQTVSIPSSATSATLTFWTYVNTTETSHAYDYLYAQVRNTSGSTLATLMTVNDGSGSGWVKHTYDLTSYKGQTVQIAFKGTNDSSNPTDFFVDDVSLQVQ</sequence>
<feature type="region of interest" description="Disordered" evidence="8">
    <location>
        <begin position="602"/>
        <end position="638"/>
    </location>
</feature>
<evidence type="ECO:0000259" key="9">
    <source>
        <dbReference type="PROSITE" id="PS51695"/>
    </source>
</evidence>
<keyword evidence="6" id="KW-0106">Calcium</keyword>
<dbReference type="InterPro" id="IPR050819">
    <property type="entry name" value="Tripeptidyl-peptidase_I"/>
</dbReference>
<keyword evidence="5" id="KW-0720">Serine protease</keyword>
<dbReference type="InterPro" id="IPR036852">
    <property type="entry name" value="Peptidase_S8/S53_dom_sf"/>
</dbReference>
<dbReference type="PANTHER" id="PTHR14218:SF15">
    <property type="entry name" value="TRIPEPTIDYL-PEPTIDASE 1"/>
    <property type="match status" value="1"/>
</dbReference>
<dbReference type="GO" id="GO:0006508">
    <property type="term" value="P:proteolysis"/>
    <property type="evidence" value="ECO:0007669"/>
    <property type="project" value="UniProtKB-KW"/>
</dbReference>
<dbReference type="NCBIfam" id="NF038128">
    <property type="entry name" value="choice_anch_J"/>
    <property type="match status" value="1"/>
</dbReference>
<keyword evidence="11" id="KW-1185">Reference proteome</keyword>
<feature type="domain" description="Peptidase S53" evidence="9">
    <location>
        <begin position="251"/>
        <end position="600"/>
    </location>
</feature>
<dbReference type="PROSITE" id="PS00138">
    <property type="entry name" value="SUBTILASE_SER"/>
    <property type="match status" value="1"/>
</dbReference>
<dbReference type="SUPFAM" id="SSF54897">
    <property type="entry name" value="Protease propeptides/inhibitors"/>
    <property type="match status" value="1"/>
</dbReference>
<evidence type="ECO:0000256" key="5">
    <source>
        <dbReference type="ARBA" id="ARBA00022825"/>
    </source>
</evidence>
<keyword evidence="2" id="KW-0645">Protease</keyword>
<keyword evidence="7" id="KW-0865">Zymogen</keyword>
<dbReference type="Pfam" id="PF20773">
    <property type="entry name" value="InhA-like_MAM"/>
    <property type="match status" value="1"/>
</dbReference>
<dbReference type="GO" id="GO:0046872">
    <property type="term" value="F:metal ion binding"/>
    <property type="evidence" value="ECO:0007669"/>
    <property type="project" value="UniProtKB-KW"/>
</dbReference>
<evidence type="ECO:0000256" key="4">
    <source>
        <dbReference type="ARBA" id="ARBA00022801"/>
    </source>
</evidence>
<dbReference type="SUPFAM" id="SSF52743">
    <property type="entry name" value="Subtilisin-like"/>
    <property type="match status" value="1"/>
</dbReference>
<dbReference type="InterPro" id="IPR013320">
    <property type="entry name" value="ConA-like_dom_sf"/>
</dbReference>